<proteinExistence type="predicted"/>
<evidence type="ECO:0000256" key="2">
    <source>
        <dbReference type="SAM" id="Phobius"/>
    </source>
</evidence>
<feature type="chain" id="PRO_5040490303" evidence="3">
    <location>
        <begin position="23"/>
        <end position="341"/>
    </location>
</feature>
<sequence>MISRVFLATCLLVLSYASSAFGNPQAFFSSSAIMELDWVANNVSSLNLQEINEFESAIVVLLHTTMKKESESDVGLLPEQQVLAVDLHVKNVTRQESNFHMNAVVDVLYVAKAGVPDMASILIRLSRKENVADMLLDDIYDILGGSAESVVINFKTAEPPAQKLWQVEDDGISKEKADKTLILACTLLCASLVLVISVLVYVAGGWRDLREKLDEQIDWFKNQRNTYSADEDDDEESGGVDVADSQSYEGDEDDEDEDDDDNATAPSGIIGASSKEENAAEGLGINRTPERGITDDGYDTTPFSEMSAYTDTSRAPLGITSMRKMRNPNDKMMSLPPLAYQ</sequence>
<feature type="signal peptide" evidence="3">
    <location>
        <begin position="1"/>
        <end position="22"/>
    </location>
</feature>
<evidence type="ECO:0000256" key="3">
    <source>
        <dbReference type="SAM" id="SignalP"/>
    </source>
</evidence>
<protein>
    <submittedName>
        <fullName evidence="4">Uncharacterized protein</fullName>
    </submittedName>
</protein>
<dbReference type="Proteomes" id="UP001153069">
    <property type="component" value="Unassembled WGS sequence"/>
</dbReference>
<accession>A0A9N8H5Q5</accession>
<gene>
    <name evidence="4" type="ORF">SEMRO_149_G068520.1</name>
</gene>
<evidence type="ECO:0000313" key="5">
    <source>
        <dbReference type="Proteomes" id="UP001153069"/>
    </source>
</evidence>
<feature type="compositionally biased region" description="Polar residues" evidence="1">
    <location>
        <begin position="301"/>
        <end position="313"/>
    </location>
</feature>
<evidence type="ECO:0000256" key="1">
    <source>
        <dbReference type="SAM" id="MobiDB-lite"/>
    </source>
</evidence>
<comment type="caution">
    <text evidence="4">The sequence shown here is derived from an EMBL/GenBank/DDBJ whole genome shotgun (WGS) entry which is preliminary data.</text>
</comment>
<dbReference type="AlphaFoldDB" id="A0A9N8H5Q5"/>
<keyword evidence="5" id="KW-1185">Reference proteome</keyword>
<reference evidence="4" key="1">
    <citation type="submission" date="2020-06" db="EMBL/GenBank/DDBJ databases">
        <authorList>
            <consortium name="Plant Systems Biology data submission"/>
        </authorList>
    </citation>
    <scope>NUCLEOTIDE SEQUENCE</scope>
    <source>
        <strain evidence="4">D6</strain>
    </source>
</reference>
<keyword evidence="2" id="KW-0812">Transmembrane</keyword>
<dbReference type="EMBL" id="CAICTM010000148">
    <property type="protein sequence ID" value="CAB9502883.1"/>
    <property type="molecule type" value="Genomic_DNA"/>
</dbReference>
<keyword evidence="2" id="KW-0472">Membrane</keyword>
<feature type="transmembrane region" description="Helical" evidence="2">
    <location>
        <begin position="181"/>
        <end position="203"/>
    </location>
</feature>
<feature type="compositionally biased region" description="Acidic residues" evidence="1">
    <location>
        <begin position="249"/>
        <end position="262"/>
    </location>
</feature>
<name>A0A9N8H5Q5_9STRA</name>
<feature type="compositionally biased region" description="Acidic residues" evidence="1">
    <location>
        <begin position="229"/>
        <end position="238"/>
    </location>
</feature>
<organism evidence="4 5">
    <name type="scientific">Seminavis robusta</name>
    <dbReference type="NCBI Taxonomy" id="568900"/>
    <lineage>
        <taxon>Eukaryota</taxon>
        <taxon>Sar</taxon>
        <taxon>Stramenopiles</taxon>
        <taxon>Ochrophyta</taxon>
        <taxon>Bacillariophyta</taxon>
        <taxon>Bacillariophyceae</taxon>
        <taxon>Bacillariophycidae</taxon>
        <taxon>Naviculales</taxon>
        <taxon>Naviculaceae</taxon>
        <taxon>Seminavis</taxon>
    </lineage>
</organism>
<keyword evidence="3" id="KW-0732">Signal</keyword>
<keyword evidence="2" id="KW-1133">Transmembrane helix</keyword>
<feature type="region of interest" description="Disordered" evidence="1">
    <location>
        <begin position="226"/>
        <end position="341"/>
    </location>
</feature>
<evidence type="ECO:0000313" key="4">
    <source>
        <dbReference type="EMBL" id="CAB9502883.1"/>
    </source>
</evidence>